<proteinExistence type="predicted"/>
<keyword evidence="2" id="KW-0418">Kinase</keyword>
<keyword evidence="2" id="KW-0808">Transferase</keyword>
<dbReference type="PROSITE" id="PS50146">
    <property type="entry name" value="DAGK"/>
    <property type="match status" value="1"/>
</dbReference>
<dbReference type="RefSeq" id="WP_264797573.1">
    <property type="nucleotide sequence ID" value="NZ_BRVS01000037.1"/>
</dbReference>
<dbReference type="Pfam" id="PF19279">
    <property type="entry name" value="YegS_C"/>
    <property type="match status" value="1"/>
</dbReference>
<dbReference type="PANTHER" id="PTHR30492:SF0">
    <property type="entry name" value="METHYLGLYOXAL SYNTHASE"/>
    <property type="match status" value="1"/>
</dbReference>
<dbReference type="InterPro" id="IPR001206">
    <property type="entry name" value="Diacylglycerol_kinase_cat_dom"/>
</dbReference>
<dbReference type="SUPFAM" id="SSF111331">
    <property type="entry name" value="NAD kinase/diacylglycerol kinase-like"/>
    <property type="match status" value="1"/>
</dbReference>
<sequence length="320" mass="34498">MTDSAHHLPRRAAVVVNPIKHVDVDLRALAAKVCRGEGWEEPLWLETTKEDPGQGQTRQAIDEGVDLVIAAGGDGTVRCVAEELAGTDVPLGLLPLGTGNLLARNLDIDITNPEGALRAALSGTERKVDVVHITVDHAQESHVFLVMAGLGFDAALMGDTRDDLKDKVGWLAYVDAGIRNLPGKPTKTRITIDDGKPFVRRLRSVMGGNCGKIVGGLEIFPGAKIDDGLLEIMTVAPQGRLGWFAVLAGLLRRGKGKDPSIEYFQCRSAEVQTTEPQDIEIDGDYIGKGTHLLLRVYPNSLRLRMPYGPKDPAVLVSPEP</sequence>
<protein>
    <submittedName>
        <fullName evidence="2">Sphingosine kinase</fullName>
    </submittedName>
</protein>
<dbReference type="Pfam" id="PF00781">
    <property type="entry name" value="DAGK_cat"/>
    <property type="match status" value="1"/>
</dbReference>
<evidence type="ECO:0000313" key="3">
    <source>
        <dbReference type="Proteomes" id="UP001209654"/>
    </source>
</evidence>
<reference evidence="2 3" key="1">
    <citation type="journal article" date="2023" name="Int. J. Syst. Evol. Microbiol.">
        <title>Arthrobacter mangrovi sp. nov., an actinobacterium isolated from the rhizosphere of a mangrove.</title>
        <authorList>
            <person name="Hamada M."/>
            <person name="Saitou S."/>
            <person name="Enomoto N."/>
            <person name="Nanri K."/>
            <person name="Hidaka K."/>
            <person name="Miura T."/>
            <person name="Tamura T."/>
        </authorList>
    </citation>
    <scope>NUCLEOTIDE SEQUENCE [LARGE SCALE GENOMIC DNA]</scope>
    <source>
        <strain evidence="2 3">NBRC 112813</strain>
    </source>
</reference>
<evidence type="ECO:0000259" key="1">
    <source>
        <dbReference type="PROSITE" id="PS50146"/>
    </source>
</evidence>
<dbReference type="InterPro" id="IPR017438">
    <property type="entry name" value="ATP-NAD_kinase_N"/>
</dbReference>
<dbReference type="PANTHER" id="PTHR30492">
    <property type="entry name" value="METHYLGLYOXAL SYNTHASE"/>
    <property type="match status" value="1"/>
</dbReference>
<dbReference type="Gene3D" id="2.60.200.40">
    <property type="match status" value="1"/>
</dbReference>
<dbReference type="Proteomes" id="UP001209654">
    <property type="component" value="Unassembled WGS sequence"/>
</dbReference>
<dbReference type="InterPro" id="IPR045540">
    <property type="entry name" value="YegS/DAGK_C"/>
</dbReference>
<comment type="caution">
    <text evidence="2">The sequence shown here is derived from an EMBL/GenBank/DDBJ whole genome shotgun (WGS) entry which is preliminary data.</text>
</comment>
<accession>A0ABQ5MZR7</accession>
<dbReference type="InterPro" id="IPR016064">
    <property type="entry name" value="NAD/diacylglycerol_kinase_sf"/>
</dbReference>
<keyword evidence="3" id="KW-1185">Reference proteome</keyword>
<dbReference type="GO" id="GO:0016301">
    <property type="term" value="F:kinase activity"/>
    <property type="evidence" value="ECO:0007669"/>
    <property type="project" value="UniProtKB-KW"/>
</dbReference>
<evidence type="ECO:0000313" key="2">
    <source>
        <dbReference type="EMBL" id="GLB69477.1"/>
    </source>
</evidence>
<organism evidence="2 3">
    <name type="scientific">Arthrobacter mangrovi</name>
    <dbReference type="NCBI Taxonomy" id="2966350"/>
    <lineage>
        <taxon>Bacteria</taxon>
        <taxon>Bacillati</taxon>
        <taxon>Actinomycetota</taxon>
        <taxon>Actinomycetes</taxon>
        <taxon>Micrococcales</taxon>
        <taxon>Micrococcaceae</taxon>
        <taxon>Arthrobacter</taxon>
    </lineage>
</organism>
<dbReference type="Gene3D" id="3.40.50.10330">
    <property type="entry name" value="Probable inorganic polyphosphate/atp-NAD kinase, domain 1"/>
    <property type="match status" value="1"/>
</dbReference>
<dbReference type="InterPro" id="IPR004363">
    <property type="entry name" value="Methylgl_synth"/>
</dbReference>
<name>A0ABQ5MZR7_9MICC</name>
<dbReference type="EMBL" id="BRVS01000037">
    <property type="protein sequence ID" value="GLB69477.1"/>
    <property type="molecule type" value="Genomic_DNA"/>
</dbReference>
<feature type="domain" description="DAGKc" evidence="1">
    <location>
        <begin position="7"/>
        <end position="137"/>
    </location>
</feature>
<gene>
    <name evidence="2" type="ORF">AHIS1636_39220</name>
</gene>